<dbReference type="SUPFAM" id="SSF48264">
    <property type="entry name" value="Cytochrome P450"/>
    <property type="match status" value="1"/>
</dbReference>
<dbReference type="GO" id="GO:0004497">
    <property type="term" value="F:monooxygenase activity"/>
    <property type="evidence" value="ECO:0007669"/>
    <property type="project" value="UniProtKB-KW"/>
</dbReference>
<comment type="similarity">
    <text evidence="2 3">Belongs to the cytochrome P450 family.</text>
</comment>
<dbReference type="EC" id="1.14.13.15" evidence="4"/>
<evidence type="ECO:0000256" key="1">
    <source>
        <dbReference type="ARBA" id="ARBA00001971"/>
    </source>
</evidence>
<dbReference type="Proteomes" id="UP000054761">
    <property type="component" value="Unassembled WGS sequence"/>
</dbReference>
<keyword evidence="3" id="KW-0479">Metal-binding</keyword>
<name>A0A0W0VJU1_9GAMM</name>
<keyword evidence="3 4" id="KW-0560">Oxidoreductase</keyword>
<evidence type="ECO:0000256" key="3">
    <source>
        <dbReference type="RuleBase" id="RU000461"/>
    </source>
</evidence>
<gene>
    <name evidence="4" type="primary">vdh_1</name>
    <name evidence="4" type="ORF">Lisr_1781</name>
</gene>
<dbReference type="PRINTS" id="PR00359">
    <property type="entry name" value="BP450"/>
</dbReference>
<dbReference type="Gene3D" id="1.10.630.10">
    <property type="entry name" value="Cytochrome P450"/>
    <property type="match status" value="1"/>
</dbReference>
<keyword evidence="3" id="KW-0349">Heme</keyword>
<keyword evidence="3" id="KW-0503">Monooxygenase</keyword>
<dbReference type="PANTHER" id="PTHR46696">
    <property type="entry name" value="P450, PUTATIVE (EUROFUNG)-RELATED"/>
    <property type="match status" value="1"/>
</dbReference>
<dbReference type="GO" id="GO:0005506">
    <property type="term" value="F:iron ion binding"/>
    <property type="evidence" value="ECO:0007669"/>
    <property type="project" value="InterPro"/>
</dbReference>
<sequence>VANRRVTTREVKIAERTIPQGENLSLMWIAANRDPRVFDESNTIKLERDTKHSLVWGQGIHLCLGAPLARLEMRVVLEELLSQKKYFALAGENQQRANYPGNGFSALFLSDEHCFT</sequence>
<protein>
    <submittedName>
        <fullName evidence="4">Vitamin D(3) 25-hydroxylase</fullName>
        <ecNumber evidence="4">1.14.13.15</ecNumber>
    </submittedName>
</protein>
<dbReference type="InterPro" id="IPR036396">
    <property type="entry name" value="Cyt_P450_sf"/>
</dbReference>
<keyword evidence="3" id="KW-0408">Iron</keyword>
<keyword evidence="5" id="KW-1185">Reference proteome</keyword>
<dbReference type="GO" id="GO:0020037">
    <property type="term" value="F:heme binding"/>
    <property type="evidence" value="ECO:0007669"/>
    <property type="project" value="InterPro"/>
</dbReference>
<dbReference type="InterPro" id="IPR017972">
    <property type="entry name" value="Cyt_P450_CS"/>
</dbReference>
<dbReference type="InterPro" id="IPR002397">
    <property type="entry name" value="Cyt_P450_B"/>
</dbReference>
<proteinExistence type="inferred from homology"/>
<reference evidence="4 5" key="1">
    <citation type="submission" date="2015-11" db="EMBL/GenBank/DDBJ databases">
        <title>Genomic analysis of 38 Legionella species identifies large and diverse effector repertoires.</title>
        <authorList>
            <person name="Burstein D."/>
            <person name="Amaro F."/>
            <person name="Zusman T."/>
            <person name="Lifshitz Z."/>
            <person name="Cohen O."/>
            <person name="Gilbert J.A."/>
            <person name="Pupko T."/>
            <person name="Shuman H.A."/>
            <person name="Segal G."/>
        </authorList>
    </citation>
    <scope>NUCLEOTIDE SEQUENCE [LARGE SCALE GENOMIC DNA]</scope>
    <source>
        <strain evidence="4 5">Bercovier 4</strain>
    </source>
</reference>
<dbReference type="PATRIC" id="fig|454.4.peg.1935"/>
<dbReference type="GO" id="GO:0016705">
    <property type="term" value="F:oxidoreductase activity, acting on paired donors, with incorporation or reduction of molecular oxygen"/>
    <property type="evidence" value="ECO:0007669"/>
    <property type="project" value="InterPro"/>
</dbReference>
<dbReference type="STRING" id="454.Lisr_1781"/>
<evidence type="ECO:0000256" key="2">
    <source>
        <dbReference type="ARBA" id="ARBA00010617"/>
    </source>
</evidence>
<comment type="cofactor">
    <cofactor evidence="1">
        <name>heme</name>
        <dbReference type="ChEBI" id="CHEBI:30413"/>
    </cofactor>
</comment>
<dbReference type="RefSeq" id="WP_156411809.1">
    <property type="nucleotide sequence ID" value="NZ_LNYH01000103.1"/>
</dbReference>
<dbReference type="EMBL" id="LNYH01000103">
    <property type="protein sequence ID" value="KTD20375.1"/>
    <property type="molecule type" value="Genomic_DNA"/>
</dbReference>
<accession>A0A0W0VJU1</accession>
<dbReference type="PROSITE" id="PS00086">
    <property type="entry name" value="CYTOCHROME_P450"/>
    <property type="match status" value="1"/>
</dbReference>
<organism evidence="4 5">
    <name type="scientific">Legionella israelensis</name>
    <dbReference type="NCBI Taxonomy" id="454"/>
    <lineage>
        <taxon>Bacteria</taxon>
        <taxon>Pseudomonadati</taxon>
        <taxon>Pseudomonadota</taxon>
        <taxon>Gammaproteobacteria</taxon>
        <taxon>Legionellales</taxon>
        <taxon>Legionellaceae</taxon>
        <taxon>Legionella</taxon>
    </lineage>
</organism>
<evidence type="ECO:0000313" key="5">
    <source>
        <dbReference type="Proteomes" id="UP000054761"/>
    </source>
</evidence>
<dbReference type="AlphaFoldDB" id="A0A0W0VJU1"/>
<evidence type="ECO:0000313" key="4">
    <source>
        <dbReference type="EMBL" id="KTD20375.1"/>
    </source>
</evidence>
<dbReference type="PANTHER" id="PTHR46696:SF1">
    <property type="entry name" value="CYTOCHROME P450 YJIB-RELATED"/>
    <property type="match status" value="1"/>
</dbReference>
<feature type="non-terminal residue" evidence="4">
    <location>
        <position position="1"/>
    </location>
</feature>
<comment type="caution">
    <text evidence="4">The sequence shown here is derived from an EMBL/GenBank/DDBJ whole genome shotgun (WGS) entry which is preliminary data.</text>
</comment>
<dbReference type="InterPro" id="IPR001128">
    <property type="entry name" value="Cyt_P450"/>
</dbReference>
<dbReference type="Pfam" id="PF00067">
    <property type="entry name" value="p450"/>
    <property type="match status" value="1"/>
</dbReference>